<feature type="transmembrane region" description="Helical" evidence="1">
    <location>
        <begin position="346"/>
        <end position="367"/>
    </location>
</feature>
<proteinExistence type="predicted"/>
<evidence type="ECO:0000256" key="1">
    <source>
        <dbReference type="SAM" id="Phobius"/>
    </source>
</evidence>
<evidence type="ECO:0000313" key="2">
    <source>
        <dbReference type="EMBL" id="SBW10176.1"/>
    </source>
</evidence>
<feature type="transmembrane region" description="Helical" evidence="1">
    <location>
        <begin position="30"/>
        <end position="50"/>
    </location>
</feature>
<dbReference type="EMBL" id="FLUP01000001">
    <property type="protein sequence ID" value="SBW10176.1"/>
    <property type="molecule type" value="Genomic_DNA"/>
</dbReference>
<feature type="transmembrane region" description="Helical" evidence="1">
    <location>
        <begin position="275"/>
        <end position="299"/>
    </location>
</feature>
<dbReference type="RefSeq" id="WP_296937015.1">
    <property type="nucleotide sequence ID" value="NZ_LT598928.1"/>
</dbReference>
<protein>
    <submittedName>
        <fullName evidence="2">Uncharacterized protein</fullName>
    </submittedName>
</protein>
<organism evidence="2">
    <name type="scientific">uncultured Desulfovibrio sp</name>
    <dbReference type="NCBI Taxonomy" id="167968"/>
    <lineage>
        <taxon>Bacteria</taxon>
        <taxon>Pseudomonadati</taxon>
        <taxon>Thermodesulfobacteriota</taxon>
        <taxon>Desulfovibrionia</taxon>
        <taxon>Desulfovibrionales</taxon>
        <taxon>Desulfovibrionaceae</taxon>
        <taxon>Desulfovibrio</taxon>
        <taxon>environmental samples</taxon>
    </lineage>
</organism>
<feature type="transmembrane region" description="Helical" evidence="1">
    <location>
        <begin position="379"/>
        <end position="401"/>
    </location>
</feature>
<gene>
    <name evidence="2" type="ORF">KM92DES2_12910</name>
</gene>
<accession>A0A212KEN3</accession>
<sequence>MAVTIAEFLASVGFQADEASLKGALAKVTGFAAGITLAAGAAFAGIMRIAQGEVALAKQADSLGVPIKKLEELGYVAEQTGSSSEAVAAALGGLKEKYPYIKDTSVLLERVGNNMRGMSDQAAKLYAKQMGIDPTLVPMLTRDVSGLKNEFAAMYDVAGRDAAKAAEDSKGFLAELNKLHTMSGLLVKAVGGVFLGQLRGDVENLRRVIMENFGKIKAIFETVIGVVFRVAGAIGAFVRRMVTWASALVGWYDKLDGGQKKIIQGLVLFAAAWKFLNAGFLATPLGMLVAGLAAIVGLIDDYQTYMEGGRSYFDWGPWEKSIEGVRNAISSAIDSVTNFFREHEKLITGFAQGIAIAMGLKAVMMLLKGAVGGVGMAFRVLFGLVKANPLGLIITAAAMIWENWDLIREKFPDFAAWAEKAAAAIKNFFAPALDWLKEKLSGMTDWLPDFVKEKMGLAVNANVTPPPDGPALKPQPIPAMAASHTSREVKVESKTEITLNGAQSPEQVAGLVAGNQDRAAADMARHMQGATR</sequence>
<name>A0A212KEN3_9BACT</name>
<reference evidence="2" key="1">
    <citation type="submission" date="2016-04" db="EMBL/GenBank/DDBJ databases">
        <authorList>
            <person name="Evans L.H."/>
            <person name="Alamgir A."/>
            <person name="Owens N."/>
            <person name="Weber N.D."/>
            <person name="Virtaneva K."/>
            <person name="Barbian K."/>
            <person name="Babar A."/>
            <person name="Rosenke K."/>
        </authorList>
    </citation>
    <scope>NUCLEOTIDE SEQUENCE</scope>
    <source>
        <strain evidence="2">92-2</strain>
    </source>
</reference>
<dbReference type="AlphaFoldDB" id="A0A212KEN3"/>
<keyword evidence="1" id="KW-0812">Transmembrane</keyword>
<feature type="transmembrane region" description="Helical" evidence="1">
    <location>
        <begin position="218"/>
        <end position="238"/>
    </location>
</feature>
<keyword evidence="1" id="KW-1133">Transmembrane helix</keyword>
<keyword evidence="1" id="KW-0472">Membrane</keyword>